<dbReference type="Gene3D" id="1.10.3430.10">
    <property type="entry name" value="Ammonium transporter AmtB like domains"/>
    <property type="match status" value="1"/>
</dbReference>
<evidence type="ECO:0000256" key="1">
    <source>
        <dbReference type="ARBA" id="ARBA00004141"/>
    </source>
</evidence>
<reference evidence="6 7" key="1">
    <citation type="submission" date="2015-09" db="EMBL/GenBank/DDBJ databases">
        <title>Draft genome of the parasitic nematode Teladorsagia circumcincta isolate WARC Sus (inbred).</title>
        <authorList>
            <person name="Mitreva M."/>
        </authorList>
    </citation>
    <scope>NUCLEOTIDE SEQUENCE [LARGE SCALE GENOMIC DNA]</scope>
    <source>
        <strain evidence="6 7">S</strain>
    </source>
</reference>
<name>A0A2G9UJ46_TELCI</name>
<dbReference type="SUPFAM" id="SSF111352">
    <property type="entry name" value="Ammonium transporter"/>
    <property type="match status" value="1"/>
</dbReference>
<evidence type="ECO:0000313" key="7">
    <source>
        <dbReference type="Proteomes" id="UP000230423"/>
    </source>
</evidence>
<comment type="subcellular location">
    <subcellularLocation>
        <location evidence="1">Membrane</location>
        <topology evidence="1">Multi-pass membrane protein</topology>
    </subcellularLocation>
</comment>
<organism evidence="6 7">
    <name type="scientific">Teladorsagia circumcincta</name>
    <name type="common">Brown stomach worm</name>
    <name type="synonym">Ostertagia circumcincta</name>
    <dbReference type="NCBI Taxonomy" id="45464"/>
    <lineage>
        <taxon>Eukaryota</taxon>
        <taxon>Metazoa</taxon>
        <taxon>Ecdysozoa</taxon>
        <taxon>Nematoda</taxon>
        <taxon>Chromadorea</taxon>
        <taxon>Rhabditida</taxon>
        <taxon>Rhabditina</taxon>
        <taxon>Rhabditomorpha</taxon>
        <taxon>Strongyloidea</taxon>
        <taxon>Trichostrongylidae</taxon>
        <taxon>Teladorsagia</taxon>
    </lineage>
</organism>
<dbReference type="InterPro" id="IPR029020">
    <property type="entry name" value="Ammonium/urea_transptr"/>
</dbReference>
<dbReference type="OrthoDB" id="534912at2759"/>
<dbReference type="GO" id="GO:0016020">
    <property type="term" value="C:membrane"/>
    <property type="evidence" value="ECO:0007669"/>
    <property type="project" value="UniProtKB-SubCell"/>
</dbReference>
<evidence type="ECO:0000256" key="5">
    <source>
        <dbReference type="SAM" id="Phobius"/>
    </source>
</evidence>
<keyword evidence="2 5" id="KW-0812">Transmembrane</keyword>
<evidence type="ECO:0000256" key="4">
    <source>
        <dbReference type="ARBA" id="ARBA00023136"/>
    </source>
</evidence>
<gene>
    <name evidence="6" type="ORF">TELCIR_07888</name>
</gene>
<proteinExistence type="predicted"/>
<protein>
    <submittedName>
        <fullName evidence="6">Uncharacterized protein</fullName>
    </submittedName>
</protein>
<feature type="transmembrane region" description="Helical" evidence="5">
    <location>
        <begin position="31"/>
        <end position="52"/>
    </location>
</feature>
<feature type="transmembrane region" description="Helical" evidence="5">
    <location>
        <begin position="89"/>
        <end position="110"/>
    </location>
</feature>
<sequence length="162" mass="18821">MSTGENYTAEIIELRNQITQMQEDFAENDNAFFLCSMALIIFRIAIIGYWSLGWAFAFGDSANNVVGLFIGHTQFFLAGLTNYPNRFTIIVPIYWAPFQTSLSAFVYPILTHWGWHPQGWMYLGIQTNGIHTTYMVCSWCWFDLNVNLLGGRYDWRFWTPIT</sequence>
<evidence type="ECO:0000313" key="6">
    <source>
        <dbReference type="EMBL" id="PIO70259.1"/>
    </source>
</evidence>
<keyword evidence="3 5" id="KW-1133">Transmembrane helix</keyword>
<keyword evidence="4 5" id="KW-0472">Membrane</keyword>
<dbReference type="EMBL" id="KZ346333">
    <property type="protein sequence ID" value="PIO70259.1"/>
    <property type="molecule type" value="Genomic_DNA"/>
</dbReference>
<dbReference type="AlphaFoldDB" id="A0A2G9UJ46"/>
<keyword evidence="7" id="KW-1185">Reference proteome</keyword>
<evidence type="ECO:0000256" key="3">
    <source>
        <dbReference type="ARBA" id="ARBA00022989"/>
    </source>
</evidence>
<evidence type="ECO:0000256" key="2">
    <source>
        <dbReference type="ARBA" id="ARBA00022692"/>
    </source>
</evidence>
<feature type="transmembrane region" description="Helical" evidence="5">
    <location>
        <begin position="64"/>
        <end position="83"/>
    </location>
</feature>
<accession>A0A2G9UJ46</accession>
<dbReference type="Proteomes" id="UP000230423">
    <property type="component" value="Unassembled WGS sequence"/>
</dbReference>